<dbReference type="CDD" id="cd07040">
    <property type="entry name" value="HP"/>
    <property type="match status" value="1"/>
</dbReference>
<dbReference type="Gene3D" id="3.40.50.1240">
    <property type="entry name" value="Phosphoglycerate mutase-like"/>
    <property type="match status" value="1"/>
</dbReference>
<dbReference type="RefSeq" id="WP_190351651.1">
    <property type="nucleotide sequence ID" value="NZ_JACJPY010000046.1"/>
</dbReference>
<keyword evidence="2" id="KW-1185">Reference proteome</keyword>
<comment type="caution">
    <text evidence="1">The sequence shown here is derived from an EMBL/GenBank/DDBJ whole genome shotgun (WGS) entry which is preliminary data.</text>
</comment>
<evidence type="ECO:0000313" key="1">
    <source>
        <dbReference type="EMBL" id="MBD2151232.1"/>
    </source>
</evidence>
<dbReference type="InterPro" id="IPR013078">
    <property type="entry name" value="His_Pase_superF_clade-1"/>
</dbReference>
<dbReference type="Pfam" id="PF00300">
    <property type="entry name" value="His_Phos_1"/>
    <property type="match status" value="1"/>
</dbReference>
<dbReference type="Proteomes" id="UP000631421">
    <property type="component" value="Unassembled WGS sequence"/>
</dbReference>
<gene>
    <name evidence="1" type="ORF">H6F44_14035</name>
</gene>
<evidence type="ECO:0000313" key="2">
    <source>
        <dbReference type="Proteomes" id="UP000631421"/>
    </source>
</evidence>
<sequence length="192" mass="20992">MIQNIVAIASTMMISAVVSFRSDAQSGINDEWSALRGKGKVVLMRHAIAPGTGDPEQFKIDDCSTQRNLSEEGRAQARQAGAEFRKRRIPIQQVLSSQWCRCLETAKLLNLGEVKPEPALNSFFRDRSTEDAQTIQTRRLIVEHQQQDGVVVMVTHQVNITALTGIVPRSGAAVVVQANTAGDVTVIAELDP</sequence>
<dbReference type="AlphaFoldDB" id="A0A926UU89"/>
<proteinExistence type="predicted"/>
<accession>A0A926UU89</accession>
<dbReference type="SMART" id="SM00855">
    <property type="entry name" value="PGAM"/>
    <property type="match status" value="1"/>
</dbReference>
<organism evidence="1 2">
    <name type="scientific">Pseudanabaena cinerea FACHB-1277</name>
    <dbReference type="NCBI Taxonomy" id="2949581"/>
    <lineage>
        <taxon>Bacteria</taxon>
        <taxon>Bacillati</taxon>
        <taxon>Cyanobacteriota</taxon>
        <taxon>Cyanophyceae</taxon>
        <taxon>Pseudanabaenales</taxon>
        <taxon>Pseudanabaenaceae</taxon>
        <taxon>Pseudanabaena</taxon>
        <taxon>Pseudanabaena cinerea</taxon>
    </lineage>
</organism>
<dbReference type="EMBL" id="JACJPY010000046">
    <property type="protein sequence ID" value="MBD2151232.1"/>
    <property type="molecule type" value="Genomic_DNA"/>
</dbReference>
<protein>
    <submittedName>
        <fullName evidence="1">Histidine phosphatase family protein</fullName>
    </submittedName>
</protein>
<dbReference type="SUPFAM" id="SSF53254">
    <property type="entry name" value="Phosphoglycerate mutase-like"/>
    <property type="match status" value="1"/>
</dbReference>
<name>A0A926UU89_9CYAN</name>
<reference evidence="1 2" key="1">
    <citation type="journal article" date="2015" name="ISME J.">
        <title>Draft Genome Sequence of Streptomyces incarnatus NRRL8089, which Produces the Nucleoside Antibiotic Sinefungin.</title>
        <authorList>
            <person name="Oshima K."/>
            <person name="Hattori M."/>
            <person name="Shimizu H."/>
            <person name="Fukuda K."/>
            <person name="Nemoto M."/>
            <person name="Inagaki K."/>
            <person name="Tamura T."/>
        </authorList>
    </citation>
    <scope>NUCLEOTIDE SEQUENCE [LARGE SCALE GENOMIC DNA]</scope>
    <source>
        <strain evidence="1 2">FACHB-1277</strain>
    </source>
</reference>
<dbReference type="InterPro" id="IPR029033">
    <property type="entry name" value="His_PPase_superfam"/>
</dbReference>